<dbReference type="CDD" id="cd02554">
    <property type="entry name" value="PseudoU_synth_RluF"/>
    <property type="match status" value="1"/>
</dbReference>
<dbReference type="RefSeq" id="WP_152150539.1">
    <property type="nucleotide sequence ID" value="NZ_WEIO01000003.1"/>
</dbReference>
<evidence type="ECO:0000256" key="4">
    <source>
        <dbReference type="RuleBase" id="RU003887"/>
    </source>
</evidence>
<dbReference type="PANTHER" id="PTHR47683:SF2">
    <property type="entry name" value="RNA-BINDING S4 DOMAIN-CONTAINING PROTEIN"/>
    <property type="match status" value="1"/>
</dbReference>
<comment type="caution">
    <text evidence="6">The sequence shown here is derived from an EMBL/GenBank/DDBJ whole genome shotgun (WGS) entry which is preliminary data.</text>
</comment>
<evidence type="ECO:0000256" key="1">
    <source>
        <dbReference type="ARBA" id="ARBA00008348"/>
    </source>
</evidence>
<evidence type="ECO:0000313" key="6">
    <source>
        <dbReference type="EMBL" id="KAB7707575.1"/>
    </source>
</evidence>
<dbReference type="SMART" id="SM00363">
    <property type="entry name" value="S4"/>
    <property type="match status" value="1"/>
</dbReference>
<dbReference type="PROSITE" id="PS01149">
    <property type="entry name" value="PSI_RSU"/>
    <property type="match status" value="1"/>
</dbReference>
<dbReference type="InterPro" id="IPR018496">
    <property type="entry name" value="PsdUridine_synth_RsuA/RluB_CS"/>
</dbReference>
<dbReference type="InterPro" id="IPR042092">
    <property type="entry name" value="PsdUridine_s_RsuA/RluB/E/F_cat"/>
</dbReference>
<sequence>MRINKYISETGTTSRRGADKLIAEGKVTINGVTAELGSRVEPGDDVRVDGKPIAREQQHVYIALNKPVGITCTTERHIKGNIVDFVNHPLRIFHIGRLDKDSDGLILLTNDGDIVNEILRAENKHEKDYIVTVNKPITSSFVEKMESGVDILNTTTLPCKVKPLSKNTFQITLTQGLNRQIRRMCSALGYEVRSLKRTRIMNIHLDGLKLGQWRDLTKDELRQLFEDLNYSPKGR</sequence>
<dbReference type="InterPro" id="IPR020103">
    <property type="entry name" value="PsdUridine_synth_cat_dom_sf"/>
</dbReference>
<feature type="domain" description="RNA-binding S4" evidence="5">
    <location>
        <begin position="1"/>
        <end position="59"/>
    </location>
</feature>
<name>A0A6I1FH90_9BACI</name>
<reference evidence="6 7" key="1">
    <citation type="submission" date="2019-10" db="EMBL/GenBank/DDBJ databases">
        <title>Bacillus aerolatum sp. nov., isolated from bioaerosol of sport playgrounds.</title>
        <authorList>
            <person name="Chen P."/>
            <person name="Zhang G."/>
        </authorList>
    </citation>
    <scope>NUCLEOTIDE SEQUENCE [LARGE SCALE GENOMIC DNA]</scope>
    <source>
        <strain evidence="6 7">CX253</strain>
    </source>
</reference>
<dbReference type="Gene3D" id="3.10.290.10">
    <property type="entry name" value="RNA-binding S4 domain"/>
    <property type="match status" value="1"/>
</dbReference>
<proteinExistence type="inferred from homology"/>
<keyword evidence="2 4" id="KW-0413">Isomerase</keyword>
<dbReference type="PANTHER" id="PTHR47683">
    <property type="entry name" value="PSEUDOURIDINE SYNTHASE FAMILY PROTEIN-RELATED"/>
    <property type="match status" value="1"/>
</dbReference>
<dbReference type="Pfam" id="PF00849">
    <property type="entry name" value="PseudoU_synth_2"/>
    <property type="match status" value="1"/>
</dbReference>
<dbReference type="PROSITE" id="PS50889">
    <property type="entry name" value="S4"/>
    <property type="match status" value="1"/>
</dbReference>
<dbReference type="GO" id="GO:0003723">
    <property type="term" value="F:RNA binding"/>
    <property type="evidence" value="ECO:0007669"/>
    <property type="project" value="UniProtKB-KW"/>
</dbReference>
<dbReference type="InterPro" id="IPR036986">
    <property type="entry name" value="S4_RNA-bd_sf"/>
</dbReference>
<evidence type="ECO:0000256" key="2">
    <source>
        <dbReference type="ARBA" id="ARBA00023235"/>
    </source>
</evidence>
<evidence type="ECO:0000256" key="3">
    <source>
        <dbReference type="PROSITE-ProRule" id="PRU00182"/>
    </source>
</evidence>
<dbReference type="EMBL" id="WEIO01000003">
    <property type="protein sequence ID" value="KAB7707575.1"/>
    <property type="molecule type" value="Genomic_DNA"/>
</dbReference>
<dbReference type="CDD" id="cd00165">
    <property type="entry name" value="S4"/>
    <property type="match status" value="1"/>
</dbReference>
<dbReference type="GO" id="GO:0120159">
    <property type="term" value="F:rRNA pseudouridine synthase activity"/>
    <property type="evidence" value="ECO:0007669"/>
    <property type="project" value="UniProtKB-ARBA"/>
</dbReference>
<dbReference type="EC" id="5.4.99.-" evidence="4"/>
<organism evidence="6 7">
    <name type="scientific">Bacillus aerolatus</name>
    <dbReference type="NCBI Taxonomy" id="2653354"/>
    <lineage>
        <taxon>Bacteria</taxon>
        <taxon>Bacillati</taxon>
        <taxon>Bacillota</taxon>
        <taxon>Bacilli</taxon>
        <taxon>Bacillales</taxon>
        <taxon>Bacillaceae</taxon>
        <taxon>Bacillus</taxon>
    </lineage>
</organism>
<comment type="similarity">
    <text evidence="1 4">Belongs to the pseudouridine synthase RsuA family.</text>
</comment>
<dbReference type="FunFam" id="3.30.70.1560:FF:000002">
    <property type="entry name" value="Pseudouridine synthase"/>
    <property type="match status" value="1"/>
</dbReference>
<dbReference type="InterPro" id="IPR002942">
    <property type="entry name" value="S4_RNA-bd"/>
</dbReference>
<dbReference type="SUPFAM" id="SSF55174">
    <property type="entry name" value="Alpha-L RNA-binding motif"/>
    <property type="match status" value="1"/>
</dbReference>
<evidence type="ECO:0000259" key="5">
    <source>
        <dbReference type="SMART" id="SM00363"/>
    </source>
</evidence>
<protein>
    <recommendedName>
        <fullName evidence="4">Pseudouridine synthase</fullName>
        <ecNumber evidence="4">5.4.99.-</ecNumber>
    </recommendedName>
</protein>
<gene>
    <name evidence="6" type="primary">rluF</name>
    <name evidence="6" type="ORF">F9802_07470</name>
</gene>
<dbReference type="AlphaFoldDB" id="A0A6I1FH90"/>
<dbReference type="NCBIfam" id="TIGR00093">
    <property type="entry name" value="pseudouridine synthase"/>
    <property type="match status" value="1"/>
</dbReference>
<dbReference type="Gene3D" id="3.30.70.1560">
    <property type="entry name" value="Alpha-L RNA-binding motif"/>
    <property type="match status" value="1"/>
</dbReference>
<keyword evidence="3" id="KW-0694">RNA-binding</keyword>
<dbReference type="InterPro" id="IPR000748">
    <property type="entry name" value="PsdUridine_synth_RsuA/RluB/E/F"/>
</dbReference>
<dbReference type="NCBIfam" id="NF007784">
    <property type="entry name" value="PRK10475.1"/>
    <property type="match status" value="1"/>
</dbReference>
<dbReference type="InterPro" id="IPR020094">
    <property type="entry name" value="TruA/RsuA/RluB/E/F_N"/>
</dbReference>
<dbReference type="GO" id="GO:0000455">
    <property type="term" value="P:enzyme-directed rRNA pseudouridine synthesis"/>
    <property type="evidence" value="ECO:0007669"/>
    <property type="project" value="UniProtKB-ARBA"/>
</dbReference>
<evidence type="ECO:0000313" key="7">
    <source>
        <dbReference type="Proteomes" id="UP000429595"/>
    </source>
</evidence>
<keyword evidence="7" id="KW-1185">Reference proteome</keyword>
<dbReference type="SUPFAM" id="SSF55120">
    <property type="entry name" value="Pseudouridine synthase"/>
    <property type="match status" value="1"/>
</dbReference>
<accession>A0A6I1FH90</accession>
<dbReference type="FunFam" id="3.10.290.10:FF:000003">
    <property type="entry name" value="Pseudouridine synthase"/>
    <property type="match status" value="1"/>
</dbReference>
<dbReference type="InterPro" id="IPR050343">
    <property type="entry name" value="RsuA_PseudoU_synthase"/>
</dbReference>
<dbReference type="Gene3D" id="3.30.70.580">
    <property type="entry name" value="Pseudouridine synthase I, catalytic domain, N-terminal subdomain"/>
    <property type="match status" value="1"/>
</dbReference>
<dbReference type="Pfam" id="PF01479">
    <property type="entry name" value="S4"/>
    <property type="match status" value="1"/>
</dbReference>
<dbReference type="InterPro" id="IPR006145">
    <property type="entry name" value="PsdUridine_synth_RsuA/RluA"/>
</dbReference>
<dbReference type="Proteomes" id="UP000429595">
    <property type="component" value="Unassembled WGS sequence"/>
</dbReference>